<feature type="chain" id="PRO_5046199062" evidence="1">
    <location>
        <begin position="24"/>
        <end position="378"/>
    </location>
</feature>
<dbReference type="RefSeq" id="WP_345933678.1">
    <property type="nucleotide sequence ID" value="NZ_JBBKTV010000006.1"/>
</dbReference>
<feature type="domain" description="Phytase-like" evidence="2">
    <location>
        <begin position="53"/>
        <end position="360"/>
    </location>
</feature>
<name>A0ABU9YJE2_9PROT</name>
<dbReference type="PROSITE" id="PS51257">
    <property type="entry name" value="PROKAR_LIPOPROTEIN"/>
    <property type="match status" value="1"/>
</dbReference>
<reference evidence="3 4" key="1">
    <citation type="submission" date="2024-03" db="EMBL/GenBank/DDBJ databases">
        <title>High-quality draft genome sequencing of Tistrella sp. BH-R2-4.</title>
        <authorList>
            <person name="Dong C."/>
        </authorList>
    </citation>
    <scope>NUCLEOTIDE SEQUENCE [LARGE SCALE GENOMIC DNA]</scope>
    <source>
        <strain evidence="3 4">BH-R2-4</strain>
    </source>
</reference>
<keyword evidence="4" id="KW-1185">Reference proteome</keyword>
<protein>
    <submittedName>
        <fullName evidence="3">Esterase-like activity of phytase family protein</fullName>
    </submittedName>
</protein>
<evidence type="ECO:0000259" key="2">
    <source>
        <dbReference type="Pfam" id="PF13449"/>
    </source>
</evidence>
<keyword evidence="1" id="KW-0732">Signal</keyword>
<evidence type="ECO:0000256" key="1">
    <source>
        <dbReference type="SAM" id="SignalP"/>
    </source>
</evidence>
<dbReference type="EMBL" id="JBBKTW010000004">
    <property type="protein sequence ID" value="MEN2988933.1"/>
    <property type="molecule type" value="Genomic_DNA"/>
</dbReference>
<feature type="signal peptide" evidence="1">
    <location>
        <begin position="1"/>
        <end position="23"/>
    </location>
</feature>
<accession>A0ABU9YJE2</accession>
<proteinExistence type="predicted"/>
<evidence type="ECO:0000313" key="4">
    <source>
        <dbReference type="Proteomes" id="UP001413721"/>
    </source>
</evidence>
<dbReference type="Pfam" id="PF13449">
    <property type="entry name" value="Phytase-like"/>
    <property type="match status" value="1"/>
</dbReference>
<dbReference type="InterPro" id="IPR027372">
    <property type="entry name" value="Phytase-like_dom"/>
</dbReference>
<dbReference type="Proteomes" id="UP001413721">
    <property type="component" value="Unassembled WGS sequence"/>
</dbReference>
<gene>
    <name evidence="3" type="ORF">WG926_11520</name>
</gene>
<evidence type="ECO:0000313" key="3">
    <source>
        <dbReference type="EMBL" id="MEN2988933.1"/>
    </source>
</evidence>
<organism evidence="3 4">
    <name type="scientific">Tistrella arctica</name>
    <dbReference type="NCBI Taxonomy" id="3133430"/>
    <lineage>
        <taxon>Bacteria</taxon>
        <taxon>Pseudomonadati</taxon>
        <taxon>Pseudomonadota</taxon>
        <taxon>Alphaproteobacteria</taxon>
        <taxon>Geminicoccales</taxon>
        <taxon>Geminicoccaceae</taxon>
        <taxon>Tistrella</taxon>
    </lineage>
</organism>
<sequence>MLTRLRAGLLAAMLLLPLTTGCAVPAVYDVADAGGVVLLDDRVLRPDDGPRGIPMGGLSEIAGDGDGGYVLISDDRGEYGPPRLLTMTIDFDLARQRFRIGARDWLPLVTGTADGMTPPATIDGEALRIVPGSGERLWSSEGRIWDGVPAALYLSDADGRLLRQLDLPAYFRPDKPRGWSGRGMRPNKAFEAIDVTKDGRQAVAMPEDVLMQEMTDENGRTGIPVRVMRFDLASGRPIGAHVYRLDPFPDPGPDGAPGGINANGAVSMLLLDDGRYLVLERAFLKAYGVRIRLYLADPAGADDVLAIDTLKNRRYRAASKRLIGDLIGAGLRADNWEGMAFGPELPDGRKTLVLVSDDNFNRLFQSTIIAWIALPPLD</sequence>
<comment type="caution">
    <text evidence="3">The sequence shown here is derived from an EMBL/GenBank/DDBJ whole genome shotgun (WGS) entry which is preliminary data.</text>
</comment>